<sequence>MTKPSPTAQSVCQRQSVGIQWLPPPFGWVKLNSDGSRAGVDGHARRGWSISYLYVPRNGNRVIDASGTRVNIDSLELVVLEEPPVYVVHLLHEDLVSASISF</sequence>
<evidence type="ECO:0000313" key="1">
    <source>
        <dbReference type="EMBL" id="KAK9045410.1"/>
    </source>
</evidence>
<reference evidence="1 2" key="1">
    <citation type="journal article" date="2024" name="G3 (Bethesda)">
        <title>Genome assembly of Hibiscus sabdariffa L. provides insights into metabolisms of medicinal natural products.</title>
        <authorList>
            <person name="Kim T."/>
        </authorList>
    </citation>
    <scope>NUCLEOTIDE SEQUENCE [LARGE SCALE GENOMIC DNA]</scope>
    <source>
        <strain evidence="1">TK-2024</strain>
        <tissue evidence="1">Old leaves</tissue>
    </source>
</reference>
<accession>A0ABR2U6Z4</accession>
<organism evidence="1 2">
    <name type="scientific">Hibiscus sabdariffa</name>
    <name type="common">roselle</name>
    <dbReference type="NCBI Taxonomy" id="183260"/>
    <lineage>
        <taxon>Eukaryota</taxon>
        <taxon>Viridiplantae</taxon>
        <taxon>Streptophyta</taxon>
        <taxon>Embryophyta</taxon>
        <taxon>Tracheophyta</taxon>
        <taxon>Spermatophyta</taxon>
        <taxon>Magnoliopsida</taxon>
        <taxon>eudicotyledons</taxon>
        <taxon>Gunneridae</taxon>
        <taxon>Pentapetalae</taxon>
        <taxon>rosids</taxon>
        <taxon>malvids</taxon>
        <taxon>Malvales</taxon>
        <taxon>Malvaceae</taxon>
        <taxon>Malvoideae</taxon>
        <taxon>Hibiscus</taxon>
    </lineage>
</organism>
<protein>
    <submittedName>
        <fullName evidence="1">Uncharacterized protein</fullName>
    </submittedName>
</protein>
<name>A0ABR2U6Z4_9ROSI</name>
<comment type="caution">
    <text evidence="1">The sequence shown here is derived from an EMBL/GenBank/DDBJ whole genome shotgun (WGS) entry which is preliminary data.</text>
</comment>
<dbReference type="EMBL" id="JBBPBN010000002">
    <property type="protein sequence ID" value="KAK9045410.1"/>
    <property type="molecule type" value="Genomic_DNA"/>
</dbReference>
<gene>
    <name evidence="1" type="ORF">V6N11_059290</name>
</gene>
<proteinExistence type="predicted"/>
<keyword evidence="2" id="KW-1185">Reference proteome</keyword>
<dbReference type="Proteomes" id="UP001396334">
    <property type="component" value="Unassembled WGS sequence"/>
</dbReference>
<evidence type="ECO:0000313" key="2">
    <source>
        <dbReference type="Proteomes" id="UP001396334"/>
    </source>
</evidence>